<reference evidence="3" key="1">
    <citation type="submission" date="2013-01" db="EMBL/GenBank/DDBJ databases">
        <title>Draft Genome Sequence of a Mulberry Tree, Morus notabilis C.K. Schneid.</title>
        <authorList>
            <person name="He N."/>
            <person name="Zhao S."/>
        </authorList>
    </citation>
    <scope>NUCLEOTIDE SEQUENCE</scope>
</reference>
<evidence type="ECO:0000313" key="3">
    <source>
        <dbReference type="Proteomes" id="UP000030645"/>
    </source>
</evidence>
<dbReference type="Proteomes" id="UP000030645">
    <property type="component" value="Unassembled WGS sequence"/>
</dbReference>
<feature type="compositionally biased region" description="Basic and acidic residues" evidence="1">
    <location>
        <begin position="20"/>
        <end position="31"/>
    </location>
</feature>
<feature type="region of interest" description="Disordered" evidence="1">
    <location>
        <begin position="1"/>
        <end position="31"/>
    </location>
</feature>
<proteinExistence type="predicted"/>
<organism evidence="2 3">
    <name type="scientific">Morus notabilis</name>
    <dbReference type="NCBI Taxonomy" id="981085"/>
    <lineage>
        <taxon>Eukaryota</taxon>
        <taxon>Viridiplantae</taxon>
        <taxon>Streptophyta</taxon>
        <taxon>Embryophyta</taxon>
        <taxon>Tracheophyta</taxon>
        <taxon>Spermatophyta</taxon>
        <taxon>Magnoliopsida</taxon>
        <taxon>eudicotyledons</taxon>
        <taxon>Gunneridae</taxon>
        <taxon>Pentapetalae</taxon>
        <taxon>rosids</taxon>
        <taxon>fabids</taxon>
        <taxon>Rosales</taxon>
        <taxon>Moraceae</taxon>
        <taxon>Moreae</taxon>
        <taxon>Morus</taxon>
    </lineage>
</organism>
<name>W9R8J2_9ROSA</name>
<keyword evidence="3" id="KW-1185">Reference proteome</keyword>
<evidence type="ECO:0000256" key="1">
    <source>
        <dbReference type="SAM" id="MobiDB-lite"/>
    </source>
</evidence>
<gene>
    <name evidence="2" type="ORF">L484_005219</name>
</gene>
<protein>
    <submittedName>
        <fullName evidence="2">Uncharacterized protein</fullName>
    </submittedName>
</protein>
<evidence type="ECO:0000313" key="2">
    <source>
        <dbReference type="EMBL" id="EXB41184.1"/>
    </source>
</evidence>
<accession>W9R8J2</accession>
<dbReference type="EMBL" id="KE343792">
    <property type="protein sequence ID" value="EXB41184.1"/>
    <property type="molecule type" value="Genomic_DNA"/>
</dbReference>
<dbReference type="AlphaFoldDB" id="W9R8J2"/>
<sequence length="164" mass="19000">MCPDETRTGPRRQRGSPNRESTEKKGGEDDRRKILKIRRCLASAKSDLVGEDVSHRQDRQEHCRWALPLVSFDESKHDTWLMLSATRGDTRDHLLQFHVSACFLAIKILTHGRFLIKRYVFATWNALKDISNCFLTRGVTLNLAAHNPFLTREKKRKTTWLIVG</sequence>